<protein>
    <submittedName>
        <fullName evidence="1">Uncharacterized protein</fullName>
    </submittedName>
</protein>
<gene>
    <name evidence="1" type="ORF">S01H1_72389</name>
</gene>
<sequence length="29" mass="3303">SLGIQYMSFSVDVGILYEVSKQIVEKLKK</sequence>
<accession>X0XDM1</accession>
<evidence type="ECO:0000313" key="1">
    <source>
        <dbReference type="EMBL" id="GAG34763.1"/>
    </source>
</evidence>
<name>X0XDM1_9ZZZZ</name>
<organism evidence="1">
    <name type="scientific">marine sediment metagenome</name>
    <dbReference type="NCBI Taxonomy" id="412755"/>
    <lineage>
        <taxon>unclassified sequences</taxon>
        <taxon>metagenomes</taxon>
        <taxon>ecological metagenomes</taxon>
    </lineage>
</organism>
<dbReference type="AlphaFoldDB" id="X0XDM1"/>
<comment type="caution">
    <text evidence="1">The sequence shown here is derived from an EMBL/GenBank/DDBJ whole genome shotgun (WGS) entry which is preliminary data.</text>
</comment>
<feature type="non-terminal residue" evidence="1">
    <location>
        <position position="1"/>
    </location>
</feature>
<proteinExistence type="predicted"/>
<dbReference type="EMBL" id="BARS01048271">
    <property type="protein sequence ID" value="GAG34763.1"/>
    <property type="molecule type" value="Genomic_DNA"/>
</dbReference>
<reference evidence="1" key="1">
    <citation type="journal article" date="2014" name="Front. Microbiol.">
        <title>High frequency of phylogenetically diverse reductive dehalogenase-homologous genes in deep subseafloor sedimentary metagenomes.</title>
        <authorList>
            <person name="Kawai M."/>
            <person name="Futagami T."/>
            <person name="Toyoda A."/>
            <person name="Takaki Y."/>
            <person name="Nishi S."/>
            <person name="Hori S."/>
            <person name="Arai W."/>
            <person name="Tsubouchi T."/>
            <person name="Morono Y."/>
            <person name="Uchiyama I."/>
            <person name="Ito T."/>
            <person name="Fujiyama A."/>
            <person name="Inagaki F."/>
            <person name="Takami H."/>
        </authorList>
    </citation>
    <scope>NUCLEOTIDE SEQUENCE</scope>
    <source>
        <strain evidence="1">Expedition CK06-06</strain>
    </source>
</reference>